<dbReference type="STRING" id="1802308.A3D50_00150"/>
<comment type="caution">
    <text evidence="1">The sequence shown here is derived from an EMBL/GenBank/DDBJ whole genome shotgun (WGS) entry which is preliminary data.</text>
</comment>
<sequence length="160" mass="18284">MGRKLFFNPEGVDPKVIEEYGRLIATLSLLEWFLQEAIILIILKRKFDPAQKGDVILADQIFSLSFAKKLSMVQKHDLLSENLSKNLDTIRRRRNLFVHGIGIKLEDGFYLQILGKTEKEAYTQENISGFKDFVEDVGGNLLDEFERHGFNLAGDKVAPQ</sequence>
<evidence type="ECO:0008006" key="3">
    <source>
        <dbReference type="Google" id="ProtNLM"/>
    </source>
</evidence>
<reference evidence="1 2" key="1">
    <citation type="journal article" date="2016" name="Nat. Commun.">
        <title>Thousands of microbial genomes shed light on interconnected biogeochemical processes in an aquifer system.</title>
        <authorList>
            <person name="Anantharaman K."/>
            <person name="Brown C.T."/>
            <person name="Hug L.A."/>
            <person name="Sharon I."/>
            <person name="Castelle C.J."/>
            <person name="Probst A.J."/>
            <person name="Thomas B.C."/>
            <person name="Singh A."/>
            <person name="Wilkins M.J."/>
            <person name="Karaoz U."/>
            <person name="Brodie E.L."/>
            <person name="Williams K.H."/>
            <person name="Hubbard S.S."/>
            <person name="Banfield J.F."/>
        </authorList>
    </citation>
    <scope>NUCLEOTIDE SEQUENCE [LARGE SCALE GENOMIC DNA]</scope>
</reference>
<evidence type="ECO:0000313" key="2">
    <source>
        <dbReference type="Proteomes" id="UP000178413"/>
    </source>
</evidence>
<gene>
    <name evidence="1" type="ORF">A3D50_00150</name>
</gene>
<dbReference type="AlphaFoldDB" id="A0A1G2ML02"/>
<proteinExistence type="predicted"/>
<dbReference type="Proteomes" id="UP000178413">
    <property type="component" value="Unassembled WGS sequence"/>
</dbReference>
<dbReference type="EMBL" id="MHRM01000005">
    <property type="protein sequence ID" value="OHA24414.1"/>
    <property type="molecule type" value="Genomic_DNA"/>
</dbReference>
<evidence type="ECO:0000313" key="1">
    <source>
        <dbReference type="EMBL" id="OHA24414.1"/>
    </source>
</evidence>
<accession>A0A1G2ML02</accession>
<name>A0A1G2ML02_9BACT</name>
<organism evidence="1 2">
    <name type="scientific">Candidatus Taylorbacteria bacterium RIFCSPHIGHO2_02_FULL_44_12</name>
    <dbReference type="NCBI Taxonomy" id="1802308"/>
    <lineage>
        <taxon>Bacteria</taxon>
        <taxon>Candidatus Tayloriibacteriota</taxon>
    </lineage>
</organism>
<protein>
    <recommendedName>
        <fullName evidence="3">MAE-28990/MAE-18760-like HEPN domain-containing protein</fullName>
    </recommendedName>
</protein>